<protein>
    <submittedName>
        <fullName evidence="2">Uncharacterized protein</fullName>
    </submittedName>
</protein>
<accession>A0A151N8M5</accession>
<dbReference type="Proteomes" id="UP000050525">
    <property type="component" value="Unassembled WGS sequence"/>
</dbReference>
<dbReference type="OrthoDB" id="10013535at2759"/>
<proteinExistence type="predicted"/>
<evidence type="ECO:0000313" key="2">
    <source>
        <dbReference type="EMBL" id="KYO33178.1"/>
    </source>
</evidence>
<keyword evidence="3" id="KW-1185">Reference proteome</keyword>
<sequence length="172" mass="19028">MPPTRGSFPCCSCDSPDTSGGKAGTPQRGSLMELAPLAQEQDPWNRLHATPTLSSVRREVWYLEPGVPQDSLDFNLSSLYDHHKELLRDKNQVVIHKETLFDDHGVLKGLDSVQEPKPPPAESRMSQGLPMRCWVSPTKESVHSIKGTIECPHNASTNSGYSRKDNGGFFSQ</sequence>
<feature type="region of interest" description="Disordered" evidence="1">
    <location>
        <begin position="1"/>
        <end position="30"/>
    </location>
</feature>
<comment type="caution">
    <text evidence="2">The sequence shown here is derived from an EMBL/GenBank/DDBJ whole genome shotgun (WGS) entry which is preliminary data.</text>
</comment>
<dbReference type="InterPro" id="IPR022179">
    <property type="entry name" value="CFAP276"/>
</dbReference>
<dbReference type="EMBL" id="AKHW03003787">
    <property type="protein sequence ID" value="KYO33178.1"/>
    <property type="molecule type" value="Genomic_DNA"/>
</dbReference>
<name>A0A151N8M5_ALLMI</name>
<evidence type="ECO:0000313" key="3">
    <source>
        <dbReference type="Proteomes" id="UP000050525"/>
    </source>
</evidence>
<dbReference type="KEGG" id="amj:106737617"/>
<feature type="region of interest" description="Disordered" evidence="1">
    <location>
        <begin position="150"/>
        <end position="172"/>
    </location>
</feature>
<dbReference type="Pfam" id="PF12494">
    <property type="entry name" value="DUF3695"/>
    <property type="match status" value="1"/>
</dbReference>
<dbReference type="AlphaFoldDB" id="A0A151N8M5"/>
<gene>
    <name evidence="2" type="ORF">Y1Q_0014962</name>
</gene>
<dbReference type="STRING" id="8496.A0A151N8M5"/>
<reference evidence="2 3" key="1">
    <citation type="journal article" date="2012" name="Genome Biol.">
        <title>Sequencing three crocodilian genomes to illuminate the evolution of archosaurs and amniotes.</title>
        <authorList>
            <person name="St John J.A."/>
            <person name="Braun E.L."/>
            <person name="Isberg S.R."/>
            <person name="Miles L.G."/>
            <person name="Chong A.Y."/>
            <person name="Gongora J."/>
            <person name="Dalzell P."/>
            <person name="Moran C."/>
            <person name="Bed'hom B."/>
            <person name="Abzhanov A."/>
            <person name="Burgess S.C."/>
            <person name="Cooksey A.M."/>
            <person name="Castoe T.A."/>
            <person name="Crawford N.G."/>
            <person name="Densmore L.D."/>
            <person name="Drew J.C."/>
            <person name="Edwards S.V."/>
            <person name="Faircloth B.C."/>
            <person name="Fujita M.K."/>
            <person name="Greenwold M.J."/>
            <person name="Hoffmann F.G."/>
            <person name="Howard J.M."/>
            <person name="Iguchi T."/>
            <person name="Janes D.E."/>
            <person name="Khan S.Y."/>
            <person name="Kohno S."/>
            <person name="de Koning A.J."/>
            <person name="Lance S.L."/>
            <person name="McCarthy F.M."/>
            <person name="McCormack J.E."/>
            <person name="Merchant M.E."/>
            <person name="Peterson D.G."/>
            <person name="Pollock D.D."/>
            <person name="Pourmand N."/>
            <person name="Raney B.J."/>
            <person name="Roessler K.A."/>
            <person name="Sanford J.R."/>
            <person name="Sawyer R.H."/>
            <person name="Schmidt C.J."/>
            <person name="Triplett E.W."/>
            <person name="Tuberville T.D."/>
            <person name="Venegas-Anaya M."/>
            <person name="Howard J.T."/>
            <person name="Jarvis E.D."/>
            <person name="Guillette L.J.Jr."/>
            <person name="Glenn T.C."/>
            <person name="Green R.E."/>
            <person name="Ray D.A."/>
        </authorList>
    </citation>
    <scope>NUCLEOTIDE SEQUENCE [LARGE SCALE GENOMIC DNA]</scope>
    <source>
        <strain evidence="2">KSC_2009_1</strain>
    </source>
</reference>
<organism evidence="2 3">
    <name type="scientific">Alligator mississippiensis</name>
    <name type="common">American alligator</name>
    <dbReference type="NCBI Taxonomy" id="8496"/>
    <lineage>
        <taxon>Eukaryota</taxon>
        <taxon>Metazoa</taxon>
        <taxon>Chordata</taxon>
        <taxon>Craniata</taxon>
        <taxon>Vertebrata</taxon>
        <taxon>Euteleostomi</taxon>
        <taxon>Archelosauria</taxon>
        <taxon>Archosauria</taxon>
        <taxon>Crocodylia</taxon>
        <taxon>Alligatoridae</taxon>
        <taxon>Alligatorinae</taxon>
        <taxon>Alligator</taxon>
    </lineage>
</organism>
<evidence type="ECO:0000256" key="1">
    <source>
        <dbReference type="SAM" id="MobiDB-lite"/>
    </source>
</evidence>
<dbReference type="PhylomeDB" id="A0A151N8M5"/>